<sequence length="266" mass="29332">MRCLALAFALLSSPLQAHELWIEPIAYEVAAQDMAVANLVNGENFEGNNIAYFPNQFRRFVAVNGGQFANIQGRIGDRPAMKLEPLGSGLHVIAYQSNTSLIEYNEWEKFQKFVDHKDLGDAAASHAERGLPDSGFSEAYSRYSKSLISVDGGEGNDRKLGFTTEIVALDNPYTSPDLTEMRLQLYYGADVRADEQIEIFEKAKDGAVNITLVRTDENGIATIPVQPGHSYMADAVVLREPSEQLAADTGAVWETLWANLTWAVPE</sequence>
<accession>A0A1M5M5W7</accession>
<keyword evidence="3" id="KW-1185">Reference proteome</keyword>
<dbReference type="EMBL" id="FQXB01000001">
    <property type="protein sequence ID" value="SHG72656.1"/>
    <property type="molecule type" value="Genomic_DNA"/>
</dbReference>
<evidence type="ECO:0008006" key="4">
    <source>
        <dbReference type="Google" id="ProtNLM"/>
    </source>
</evidence>
<dbReference type="Proteomes" id="UP000184074">
    <property type="component" value="Unassembled WGS sequence"/>
</dbReference>
<feature type="signal peptide" evidence="1">
    <location>
        <begin position="1"/>
        <end position="17"/>
    </location>
</feature>
<dbReference type="InterPro" id="IPR019613">
    <property type="entry name" value="DUF4198"/>
</dbReference>
<feature type="chain" id="PRO_5012657682" description="GH25 family protein" evidence="1">
    <location>
        <begin position="18"/>
        <end position="266"/>
    </location>
</feature>
<name>A0A1M5M5W7_9RHOB</name>
<evidence type="ECO:0000313" key="3">
    <source>
        <dbReference type="Proteomes" id="UP000184074"/>
    </source>
</evidence>
<dbReference type="STRING" id="1508389.SAMN05444003_0655"/>
<proteinExistence type="predicted"/>
<reference evidence="2 3" key="1">
    <citation type="submission" date="2016-11" db="EMBL/GenBank/DDBJ databases">
        <authorList>
            <person name="Jaros S."/>
            <person name="Januszkiewicz K."/>
            <person name="Wedrychowicz H."/>
        </authorList>
    </citation>
    <scope>NUCLEOTIDE SEQUENCE [LARGE SCALE GENOMIC DNA]</scope>
    <source>
        <strain evidence="2 3">DSM 28715</strain>
    </source>
</reference>
<organism evidence="2 3">
    <name type="scientific">Cognatiyoonia sediminum</name>
    <dbReference type="NCBI Taxonomy" id="1508389"/>
    <lineage>
        <taxon>Bacteria</taxon>
        <taxon>Pseudomonadati</taxon>
        <taxon>Pseudomonadota</taxon>
        <taxon>Alphaproteobacteria</taxon>
        <taxon>Rhodobacterales</taxon>
        <taxon>Paracoccaceae</taxon>
        <taxon>Cognatiyoonia</taxon>
    </lineage>
</organism>
<dbReference type="AlphaFoldDB" id="A0A1M5M5W7"/>
<gene>
    <name evidence="2" type="ORF">SAMN05444003_0655</name>
</gene>
<dbReference type="Pfam" id="PF10670">
    <property type="entry name" value="DUF4198"/>
    <property type="match status" value="1"/>
</dbReference>
<dbReference type="RefSeq" id="WP_072899239.1">
    <property type="nucleotide sequence ID" value="NZ_FQXB01000001.1"/>
</dbReference>
<protein>
    <recommendedName>
        <fullName evidence="4">GH25 family protein</fullName>
    </recommendedName>
</protein>
<keyword evidence="1" id="KW-0732">Signal</keyword>
<evidence type="ECO:0000256" key="1">
    <source>
        <dbReference type="SAM" id="SignalP"/>
    </source>
</evidence>
<evidence type="ECO:0000313" key="2">
    <source>
        <dbReference type="EMBL" id="SHG72656.1"/>
    </source>
</evidence>
<dbReference type="OrthoDB" id="581894at2"/>